<protein>
    <submittedName>
        <fullName evidence="2">Uncharacterized protein</fullName>
    </submittedName>
</protein>
<evidence type="ECO:0000313" key="2">
    <source>
        <dbReference type="EMBL" id="ERN12501.1"/>
    </source>
</evidence>
<dbReference type="OrthoDB" id="1911656at2759"/>
<dbReference type="AlphaFoldDB" id="W1PXC0"/>
<dbReference type="EMBL" id="KI392614">
    <property type="protein sequence ID" value="ERN12501.1"/>
    <property type="molecule type" value="Genomic_DNA"/>
</dbReference>
<reference evidence="3" key="1">
    <citation type="journal article" date="2013" name="Science">
        <title>The Amborella genome and the evolution of flowering plants.</title>
        <authorList>
            <consortium name="Amborella Genome Project"/>
        </authorList>
    </citation>
    <scope>NUCLEOTIDE SEQUENCE [LARGE SCALE GENOMIC DNA]</scope>
</reference>
<dbReference type="InterPro" id="IPR012870">
    <property type="entry name" value="DUF1666"/>
</dbReference>
<feature type="region of interest" description="Disordered" evidence="1">
    <location>
        <begin position="30"/>
        <end position="49"/>
    </location>
</feature>
<name>W1PXC0_AMBTC</name>
<keyword evidence="3" id="KW-1185">Reference proteome</keyword>
<dbReference type="eggNOG" id="ENOG502QV2D">
    <property type="taxonomic scope" value="Eukaryota"/>
</dbReference>
<evidence type="ECO:0000313" key="3">
    <source>
        <dbReference type="Proteomes" id="UP000017836"/>
    </source>
</evidence>
<gene>
    <name evidence="2" type="ORF">AMTR_s00025p00178950</name>
</gene>
<dbReference type="PANTHER" id="PTHR46702:SF1">
    <property type="entry name" value="DUF1666 FAMILY PROTEIN (DUF1666)"/>
    <property type="match status" value="1"/>
</dbReference>
<dbReference type="Proteomes" id="UP000017836">
    <property type="component" value="Unassembled WGS sequence"/>
</dbReference>
<proteinExistence type="predicted"/>
<dbReference type="Gramene" id="ERN12501">
    <property type="protein sequence ID" value="ERN12501"/>
    <property type="gene ID" value="AMTR_s00025p00178950"/>
</dbReference>
<feature type="region of interest" description="Disordered" evidence="1">
    <location>
        <begin position="87"/>
        <end position="109"/>
    </location>
</feature>
<feature type="compositionally biased region" description="Basic and acidic residues" evidence="1">
    <location>
        <begin position="40"/>
        <end position="49"/>
    </location>
</feature>
<feature type="compositionally biased region" description="Low complexity" evidence="1">
    <location>
        <begin position="87"/>
        <end position="97"/>
    </location>
</feature>
<evidence type="ECO:0000256" key="1">
    <source>
        <dbReference type="SAM" id="MobiDB-lite"/>
    </source>
</evidence>
<dbReference type="KEGG" id="atr:18440719"/>
<accession>W1PXC0</accession>
<dbReference type="PANTHER" id="PTHR46702">
    <property type="entry name" value="DNA LIGASE (DUF1666)-RELATED"/>
    <property type="match status" value="1"/>
</dbReference>
<dbReference type="OMA" id="RQWWCGF"/>
<dbReference type="Pfam" id="PF07891">
    <property type="entry name" value="DUF1666"/>
    <property type="match status" value="1"/>
</dbReference>
<dbReference type="HOGENOM" id="CLU_039701_0_0_1"/>
<organism evidence="2 3">
    <name type="scientific">Amborella trichopoda</name>
    <dbReference type="NCBI Taxonomy" id="13333"/>
    <lineage>
        <taxon>Eukaryota</taxon>
        <taxon>Viridiplantae</taxon>
        <taxon>Streptophyta</taxon>
        <taxon>Embryophyta</taxon>
        <taxon>Tracheophyta</taxon>
        <taxon>Spermatophyta</taxon>
        <taxon>Magnoliopsida</taxon>
        <taxon>Amborellales</taxon>
        <taxon>Amborellaceae</taxon>
        <taxon>Amborella</taxon>
    </lineage>
</organism>
<sequence>MDFFNVKRFTKRDPKLGLVNDLEHKTVEKESSYANGDLQKPVEKEATDVKDEATGEIEDDDDDFIMSEMKRRLKELRKNSFMVLIPEESYPEETSSSEWKDSEETEDGSCDGLEIPYEKYAEKMLFFDRLSAQLIQESDYVDSSSALRRTPSKKLSWSLRRNSWGKKELEEEAENLQQNQDKPLQSLEIVYISQLCLTWEVLHFQYKQICGKLESESEPEPESPICYSHVAQQHQQFQVLLQRFLENEPFEKGSRPEIYAHTKKSFPKLLHVPNLNGTDRREIDHEPDSSLIATNLIKLIETSILIFRNFLMLDEQKSTSVLNMITSHNHVTGFVQPIKAALDKKGMKLKELCNKKKGFKKKSWPSTSEDSELLLALIDIKVVARVLRTEGITKEQLNWCEEKIKKLDLSTAKLQRDSSPLLFPC</sequence>